<evidence type="ECO:0000256" key="5">
    <source>
        <dbReference type="ARBA" id="ARBA00022989"/>
    </source>
</evidence>
<evidence type="ECO:0000256" key="7">
    <source>
        <dbReference type="ARBA" id="ARBA00029447"/>
    </source>
</evidence>
<keyword evidence="3" id="KW-0145">Chemotaxis</keyword>
<dbReference type="InterPro" id="IPR004089">
    <property type="entry name" value="MCPsignal_dom"/>
</dbReference>
<dbReference type="Gene3D" id="1.10.287.950">
    <property type="entry name" value="Methyl-accepting chemotaxis protein"/>
    <property type="match status" value="1"/>
</dbReference>
<evidence type="ECO:0000256" key="3">
    <source>
        <dbReference type="ARBA" id="ARBA00022500"/>
    </source>
</evidence>
<dbReference type="InterPro" id="IPR029151">
    <property type="entry name" value="Sensor-like_sf"/>
</dbReference>
<dbReference type="SMART" id="SM00304">
    <property type="entry name" value="HAMP"/>
    <property type="match status" value="1"/>
</dbReference>
<feature type="domain" description="Methyl-accepting transducer" evidence="10">
    <location>
        <begin position="368"/>
        <end position="597"/>
    </location>
</feature>
<accession>A0ABT8YU09</accession>
<evidence type="ECO:0000313" key="12">
    <source>
        <dbReference type="EMBL" id="MDO7019301.1"/>
    </source>
</evidence>
<comment type="subcellular location">
    <subcellularLocation>
        <location evidence="1">Cell membrane</location>
        <topology evidence="1">Multi-pass membrane protein</topology>
    </subcellularLocation>
</comment>
<dbReference type="PANTHER" id="PTHR43531:SF11">
    <property type="entry name" value="METHYL-ACCEPTING CHEMOTAXIS PROTEIN 3"/>
    <property type="match status" value="1"/>
</dbReference>
<gene>
    <name evidence="12" type="ORF">Q5M86_00780</name>
</gene>
<dbReference type="PANTHER" id="PTHR43531">
    <property type="entry name" value="PROTEIN ICFG"/>
    <property type="match status" value="1"/>
</dbReference>
<evidence type="ECO:0000256" key="4">
    <source>
        <dbReference type="ARBA" id="ARBA00022692"/>
    </source>
</evidence>
<name>A0ABT8YU09_9SPIR</name>
<dbReference type="InterPro" id="IPR033479">
    <property type="entry name" value="dCache_1"/>
</dbReference>
<keyword evidence="5 9" id="KW-1133">Transmembrane helix</keyword>
<keyword evidence="13" id="KW-1185">Reference proteome</keyword>
<dbReference type="EMBL" id="JAUPBM010000004">
    <property type="protein sequence ID" value="MDO7019301.1"/>
    <property type="molecule type" value="Genomic_DNA"/>
</dbReference>
<feature type="transmembrane region" description="Helical" evidence="9">
    <location>
        <begin position="12"/>
        <end position="32"/>
    </location>
</feature>
<feature type="transmembrane region" description="Helical" evidence="9">
    <location>
        <begin position="286"/>
        <end position="306"/>
    </location>
</feature>
<dbReference type="InterPro" id="IPR003660">
    <property type="entry name" value="HAMP_dom"/>
</dbReference>
<dbReference type="CDD" id="cd06225">
    <property type="entry name" value="HAMP"/>
    <property type="match status" value="1"/>
</dbReference>
<comment type="caution">
    <text evidence="12">The sequence shown here is derived from an EMBL/GenBank/DDBJ whole genome shotgun (WGS) entry which is preliminary data.</text>
</comment>
<evidence type="ECO:0000256" key="6">
    <source>
        <dbReference type="ARBA" id="ARBA00023136"/>
    </source>
</evidence>
<keyword evidence="8" id="KW-0807">Transducer</keyword>
<dbReference type="Proteomes" id="UP001175147">
    <property type="component" value="Unassembled WGS sequence"/>
</dbReference>
<dbReference type="SMART" id="SM00283">
    <property type="entry name" value="MA"/>
    <property type="match status" value="1"/>
</dbReference>
<dbReference type="CDD" id="cd18773">
    <property type="entry name" value="PDC1_HK_sensor"/>
    <property type="match status" value="1"/>
</dbReference>
<keyword evidence="2" id="KW-1003">Cell membrane</keyword>
<keyword evidence="6 9" id="KW-0472">Membrane</keyword>
<evidence type="ECO:0000259" key="11">
    <source>
        <dbReference type="PROSITE" id="PS50885"/>
    </source>
</evidence>
<organism evidence="12 13">
    <name type="scientific">Brachyspira innocens</name>
    <dbReference type="NCBI Taxonomy" id="13264"/>
    <lineage>
        <taxon>Bacteria</taxon>
        <taxon>Pseudomonadati</taxon>
        <taxon>Spirochaetota</taxon>
        <taxon>Spirochaetia</taxon>
        <taxon>Brachyspirales</taxon>
        <taxon>Brachyspiraceae</taxon>
        <taxon>Brachyspira</taxon>
    </lineage>
</organism>
<dbReference type="SUPFAM" id="SSF103190">
    <property type="entry name" value="Sensory domain-like"/>
    <property type="match status" value="1"/>
</dbReference>
<dbReference type="PROSITE" id="PS50885">
    <property type="entry name" value="HAMP"/>
    <property type="match status" value="1"/>
</dbReference>
<dbReference type="Pfam" id="PF00672">
    <property type="entry name" value="HAMP"/>
    <property type="match status" value="1"/>
</dbReference>
<dbReference type="Pfam" id="PF00015">
    <property type="entry name" value="MCPsignal"/>
    <property type="match status" value="1"/>
</dbReference>
<comment type="similarity">
    <text evidence="7">Belongs to the methyl-accepting chemotaxis (MCP) protein family.</text>
</comment>
<proteinExistence type="inferred from homology"/>
<protein>
    <submittedName>
        <fullName evidence="12">Methyl-accepting chemotaxis protein</fullName>
    </submittedName>
</protein>
<evidence type="ECO:0000256" key="1">
    <source>
        <dbReference type="ARBA" id="ARBA00004651"/>
    </source>
</evidence>
<evidence type="ECO:0000313" key="13">
    <source>
        <dbReference type="Proteomes" id="UP001175147"/>
    </source>
</evidence>
<evidence type="ECO:0000259" key="10">
    <source>
        <dbReference type="PROSITE" id="PS50111"/>
    </source>
</evidence>
<reference evidence="12" key="1">
    <citation type="submission" date="2023-07" db="EMBL/GenBank/DDBJ databases">
        <title>Mucosal microbiota of week-old chicken and adult hens.</title>
        <authorList>
            <person name="Volf J."/>
            <person name="Karasova D."/>
            <person name="Crhanova M."/>
            <person name="Faldynova M."/>
            <person name="Prikrylova H."/>
            <person name="Zeman M."/>
            <person name="Babak V."/>
            <person name="Rajova J."/>
            <person name="Rychlik I."/>
        </authorList>
    </citation>
    <scope>NUCLEOTIDE SEQUENCE</scope>
    <source>
        <strain evidence="12">ET902</strain>
    </source>
</reference>
<dbReference type="PROSITE" id="PS50111">
    <property type="entry name" value="CHEMOTAXIS_TRANSDUC_2"/>
    <property type="match status" value="1"/>
</dbReference>
<dbReference type="Pfam" id="PF02743">
    <property type="entry name" value="dCache_1"/>
    <property type="match status" value="1"/>
</dbReference>
<evidence type="ECO:0000256" key="9">
    <source>
        <dbReference type="SAM" id="Phobius"/>
    </source>
</evidence>
<dbReference type="Gene3D" id="3.30.450.20">
    <property type="entry name" value="PAS domain"/>
    <property type="match status" value="1"/>
</dbReference>
<dbReference type="SUPFAM" id="SSF58104">
    <property type="entry name" value="Methyl-accepting chemotaxis protein (MCP) signaling domain"/>
    <property type="match status" value="1"/>
</dbReference>
<evidence type="ECO:0000256" key="2">
    <source>
        <dbReference type="ARBA" id="ARBA00022475"/>
    </source>
</evidence>
<dbReference type="RefSeq" id="WP_304385083.1">
    <property type="nucleotide sequence ID" value="NZ_JAUPBL010000031.1"/>
</dbReference>
<evidence type="ECO:0000256" key="8">
    <source>
        <dbReference type="PROSITE-ProRule" id="PRU00284"/>
    </source>
</evidence>
<keyword evidence="4 9" id="KW-0812">Transmembrane</keyword>
<dbReference type="CDD" id="cd11386">
    <property type="entry name" value="MCP_signal"/>
    <property type="match status" value="1"/>
</dbReference>
<dbReference type="InterPro" id="IPR051310">
    <property type="entry name" value="MCP_chemotaxis"/>
</dbReference>
<feature type="domain" description="HAMP" evidence="11">
    <location>
        <begin position="307"/>
        <end position="363"/>
    </location>
</feature>
<sequence length="612" mass="68213">MKRRHSIRFKMPLMISIITTIFLIITITILSYKSFNTVSKSTFSGFENTLEGYKSMLDSWFSENKTLIKTYAITPAIISYLSGNIREDYQLAKTLDHFESINKFSLNIGVTDTNGTILDNAKKVEIGNNIQDLRPGIWDNFVQSGYDAAYGTKIIKSSSDGKLSLALIAGVRDANNKLIGSIYMIINWEEVVNSLKKLKLDETGRLFALDDDGIIVADTYDYINEKAGSYFDLIKNDNKQKGVINYKLNNKSRTAVYTKMEELPWTLTMAMDNNIIYKENINMLKIALLVCIISIICINAFALSYIKRTMSPLDNLMKQAQKISEGHIEINNSKNTKKERKDEFGRLESAFNIMSKKLSEVINEVNEAAKEIILSSENMMESSGELSLRAESQASSLEETAASIEEIVSTIQSSTENAVSGKDIMNESINYIGEADNIIRQTSANIEEVYQSSEKIKDITKMIEDIAFQTNILALNASVEAARAGEQGKGFAVVASEVRNLAQTTQSSVKDIASLIDNTAKRINNATQTARKSQELFSELQHKVKDTSYLMENIASTALEQQSGVNQISTAISSMESLTTQNAALANESSSISKNLLSRAKKLEKCILFFKF</sequence>